<proteinExistence type="predicted"/>
<keyword evidence="4" id="KW-1185">Reference proteome</keyword>
<dbReference type="RefSeq" id="WP_329354507.1">
    <property type="nucleotide sequence ID" value="NZ_CP108726.1"/>
</dbReference>
<feature type="transmembrane region" description="Helical" evidence="2">
    <location>
        <begin position="37"/>
        <end position="57"/>
    </location>
</feature>
<keyword evidence="2" id="KW-0472">Membrane</keyword>
<evidence type="ECO:0000313" key="3">
    <source>
        <dbReference type="EMBL" id="WUX35378.1"/>
    </source>
</evidence>
<protein>
    <submittedName>
        <fullName evidence="3">Uncharacterized protein</fullName>
    </submittedName>
</protein>
<evidence type="ECO:0000256" key="2">
    <source>
        <dbReference type="SAM" id="Phobius"/>
    </source>
</evidence>
<keyword evidence="2" id="KW-0812">Transmembrane</keyword>
<dbReference type="Proteomes" id="UP001431926">
    <property type="component" value="Chromosome"/>
</dbReference>
<gene>
    <name evidence="3" type="ORF">OG367_03675</name>
</gene>
<evidence type="ECO:0000313" key="4">
    <source>
        <dbReference type="Proteomes" id="UP001431926"/>
    </source>
</evidence>
<dbReference type="EMBL" id="CP109491">
    <property type="protein sequence ID" value="WUX35378.1"/>
    <property type="molecule type" value="Genomic_DNA"/>
</dbReference>
<name>A0ABZ1ZCS4_STRAQ</name>
<sequence>MSMSPTPTALRGTGGLSESDPGRALSTFAPVAATPGIVAGAAIGVALVNAFVAGYNYTGNGNIELPM</sequence>
<keyword evidence="2" id="KW-1133">Transmembrane helix</keyword>
<reference evidence="3" key="1">
    <citation type="submission" date="2022-10" db="EMBL/GenBank/DDBJ databases">
        <title>The complete genomes of actinobacterial strains from the NBC collection.</title>
        <authorList>
            <person name="Joergensen T.S."/>
            <person name="Alvarez Arevalo M."/>
            <person name="Sterndorff E.B."/>
            <person name="Faurdal D."/>
            <person name="Vuksanovic O."/>
            <person name="Mourched A.-S."/>
            <person name="Charusanti P."/>
            <person name="Shaw S."/>
            <person name="Blin K."/>
            <person name="Weber T."/>
        </authorList>
    </citation>
    <scope>NUCLEOTIDE SEQUENCE</scope>
    <source>
        <strain evidence="3">NBC_01436</strain>
    </source>
</reference>
<feature type="region of interest" description="Disordered" evidence="1">
    <location>
        <begin position="1"/>
        <end position="21"/>
    </location>
</feature>
<accession>A0ABZ1ZCS4</accession>
<organism evidence="3 4">
    <name type="scientific">Streptomyces anulatus</name>
    <name type="common">Streptomyces chrysomallus</name>
    <dbReference type="NCBI Taxonomy" id="1892"/>
    <lineage>
        <taxon>Bacteria</taxon>
        <taxon>Bacillati</taxon>
        <taxon>Actinomycetota</taxon>
        <taxon>Actinomycetes</taxon>
        <taxon>Kitasatosporales</taxon>
        <taxon>Streptomycetaceae</taxon>
        <taxon>Streptomyces</taxon>
    </lineage>
</organism>
<evidence type="ECO:0000256" key="1">
    <source>
        <dbReference type="SAM" id="MobiDB-lite"/>
    </source>
</evidence>